<evidence type="ECO:0000256" key="1">
    <source>
        <dbReference type="ARBA" id="ARBA00004370"/>
    </source>
</evidence>
<keyword evidence="4 12" id="KW-0812">Transmembrane</keyword>
<dbReference type="Proteomes" id="UP001161247">
    <property type="component" value="Chromosome 6"/>
</dbReference>
<feature type="binding site" description="axial binding residue" evidence="11">
    <location>
        <position position="466"/>
    </location>
    <ligand>
        <name>heme</name>
        <dbReference type="ChEBI" id="CHEBI:30413"/>
    </ligand>
    <ligandPart>
        <name>Fe</name>
        <dbReference type="ChEBI" id="CHEBI:18248"/>
    </ligandPart>
</feature>
<sequence length="519" mass="59637">MGLIQLILVGILVVCVTMFMKVTYETIWCYWLTPRRIKKIMEKQGVRGPNPRFLVGNILDMASFVSKSTSQDMDSIHHDIVGRLLPHYVAWSKIYGKRFIYWNGTEPRMCLSETELIKELLSKYSTISGKSWQQQQGTKHFIGRGLLMANGDDWYHQRHLVAPAFMRDKLKSYAGYMVECTKEMLQSLENAIGSNKFGENEVEIGQYMARLTADIISRTEFDRNYEKGKQIFDKLTLLQKRCAEASRHLFYPGSRFFPSKYNREIKSMKMEVEKLLMEIIQSRKDTVEVGRSNSYGNDLLGMLLNEMQNKKGDGSFSLNLQLIMDECKTFFFAGHETTAVLLAWTVMLLATNPDWQDKIRAQVNEVCNGNHPTIDQLSKLTMLNMVINESLRLYPPATVLPRMAFEDIQLGDLHIPKGLSIWIPMLAIHHSKEIWGPDANEFKPDRFKSKTFFPGFMPFASGPRNCIGQSFALMESKIILAMLISKFSFTISENYRHAPVVVLTVKPKYGVQIRLNPLN</sequence>
<evidence type="ECO:0000256" key="10">
    <source>
        <dbReference type="ARBA" id="ARBA00023136"/>
    </source>
</evidence>
<dbReference type="GO" id="GO:0005506">
    <property type="term" value="F:iron ion binding"/>
    <property type="evidence" value="ECO:0007669"/>
    <property type="project" value="InterPro"/>
</dbReference>
<dbReference type="GO" id="GO:0016020">
    <property type="term" value="C:membrane"/>
    <property type="evidence" value="ECO:0007669"/>
    <property type="project" value="UniProtKB-SubCell"/>
</dbReference>
<evidence type="ECO:0000256" key="4">
    <source>
        <dbReference type="ARBA" id="ARBA00022692"/>
    </source>
</evidence>
<dbReference type="InterPro" id="IPR036396">
    <property type="entry name" value="Cyt_P450_sf"/>
</dbReference>
<dbReference type="Pfam" id="PF00067">
    <property type="entry name" value="p450"/>
    <property type="match status" value="1"/>
</dbReference>
<evidence type="ECO:0000313" key="14">
    <source>
        <dbReference type="Proteomes" id="UP001161247"/>
    </source>
</evidence>
<comment type="subcellular location">
    <subcellularLocation>
        <location evidence="1">Membrane</location>
    </subcellularLocation>
</comment>
<dbReference type="PRINTS" id="PR00385">
    <property type="entry name" value="P450"/>
</dbReference>
<dbReference type="PRINTS" id="PR00463">
    <property type="entry name" value="EP450I"/>
</dbReference>
<name>A0AAV1DS12_OLDCO</name>
<comment type="similarity">
    <text evidence="2">Belongs to the cytochrome P450 family.</text>
</comment>
<evidence type="ECO:0000256" key="12">
    <source>
        <dbReference type="SAM" id="Phobius"/>
    </source>
</evidence>
<keyword evidence="6 12" id="KW-1133">Transmembrane helix</keyword>
<protein>
    <submittedName>
        <fullName evidence="13">OLC1v1010752C1</fullName>
    </submittedName>
</protein>
<reference evidence="13" key="1">
    <citation type="submission" date="2023-03" db="EMBL/GenBank/DDBJ databases">
        <authorList>
            <person name="Julca I."/>
        </authorList>
    </citation>
    <scope>NUCLEOTIDE SEQUENCE</scope>
</reference>
<evidence type="ECO:0000256" key="8">
    <source>
        <dbReference type="ARBA" id="ARBA00023004"/>
    </source>
</evidence>
<dbReference type="InterPro" id="IPR002401">
    <property type="entry name" value="Cyt_P450_E_grp-I"/>
</dbReference>
<evidence type="ECO:0000256" key="2">
    <source>
        <dbReference type="ARBA" id="ARBA00010617"/>
    </source>
</evidence>
<evidence type="ECO:0000256" key="9">
    <source>
        <dbReference type="ARBA" id="ARBA00023033"/>
    </source>
</evidence>
<proteinExistence type="inferred from homology"/>
<dbReference type="PANTHER" id="PTHR24282">
    <property type="entry name" value="CYTOCHROME P450 FAMILY MEMBER"/>
    <property type="match status" value="1"/>
</dbReference>
<dbReference type="Gene3D" id="1.10.630.10">
    <property type="entry name" value="Cytochrome P450"/>
    <property type="match status" value="1"/>
</dbReference>
<keyword evidence="3 11" id="KW-0349">Heme</keyword>
<evidence type="ECO:0000256" key="11">
    <source>
        <dbReference type="PIRSR" id="PIRSR602401-1"/>
    </source>
</evidence>
<feature type="transmembrane region" description="Helical" evidence="12">
    <location>
        <begin position="6"/>
        <end position="33"/>
    </location>
</feature>
<keyword evidence="9" id="KW-0503">Monooxygenase</keyword>
<dbReference type="InterPro" id="IPR050665">
    <property type="entry name" value="Cytochrome_P450_Monooxygen"/>
</dbReference>
<dbReference type="GO" id="GO:0020037">
    <property type="term" value="F:heme binding"/>
    <property type="evidence" value="ECO:0007669"/>
    <property type="project" value="InterPro"/>
</dbReference>
<keyword evidence="10 12" id="KW-0472">Membrane</keyword>
<dbReference type="GO" id="GO:0004497">
    <property type="term" value="F:monooxygenase activity"/>
    <property type="evidence" value="ECO:0007669"/>
    <property type="project" value="UniProtKB-KW"/>
</dbReference>
<keyword evidence="5 11" id="KW-0479">Metal-binding</keyword>
<dbReference type="GO" id="GO:0016705">
    <property type="term" value="F:oxidoreductase activity, acting on paired donors, with incorporation or reduction of molecular oxygen"/>
    <property type="evidence" value="ECO:0007669"/>
    <property type="project" value="InterPro"/>
</dbReference>
<keyword evidence="8 11" id="KW-0408">Iron</keyword>
<dbReference type="InterPro" id="IPR001128">
    <property type="entry name" value="Cyt_P450"/>
</dbReference>
<evidence type="ECO:0000313" key="13">
    <source>
        <dbReference type="EMBL" id="CAI9110685.1"/>
    </source>
</evidence>
<dbReference type="SUPFAM" id="SSF48264">
    <property type="entry name" value="Cytochrome P450"/>
    <property type="match status" value="1"/>
</dbReference>
<evidence type="ECO:0000256" key="6">
    <source>
        <dbReference type="ARBA" id="ARBA00022989"/>
    </source>
</evidence>
<accession>A0AAV1DS12</accession>
<dbReference type="AlphaFoldDB" id="A0AAV1DS12"/>
<evidence type="ECO:0000256" key="7">
    <source>
        <dbReference type="ARBA" id="ARBA00023002"/>
    </source>
</evidence>
<evidence type="ECO:0000256" key="3">
    <source>
        <dbReference type="ARBA" id="ARBA00022617"/>
    </source>
</evidence>
<keyword evidence="14" id="KW-1185">Reference proteome</keyword>
<comment type="cofactor">
    <cofactor evidence="11">
        <name>heme</name>
        <dbReference type="ChEBI" id="CHEBI:30413"/>
    </cofactor>
</comment>
<organism evidence="13 14">
    <name type="scientific">Oldenlandia corymbosa var. corymbosa</name>
    <dbReference type="NCBI Taxonomy" id="529605"/>
    <lineage>
        <taxon>Eukaryota</taxon>
        <taxon>Viridiplantae</taxon>
        <taxon>Streptophyta</taxon>
        <taxon>Embryophyta</taxon>
        <taxon>Tracheophyta</taxon>
        <taxon>Spermatophyta</taxon>
        <taxon>Magnoliopsida</taxon>
        <taxon>eudicotyledons</taxon>
        <taxon>Gunneridae</taxon>
        <taxon>Pentapetalae</taxon>
        <taxon>asterids</taxon>
        <taxon>lamiids</taxon>
        <taxon>Gentianales</taxon>
        <taxon>Rubiaceae</taxon>
        <taxon>Rubioideae</taxon>
        <taxon>Spermacoceae</taxon>
        <taxon>Hedyotis-Oldenlandia complex</taxon>
        <taxon>Oldenlandia</taxon>
    </lineage>
</organism>
<dbReference type="EMBL" id="OX459123">
    <property type="protein sequence ID" value="CAI9110685.1"/>
    <property type="molecule type" value="Genomic_DNA"/>
</dbReference>
<dbReference type="PANTHER" id="PTHR24282:SF228">
    <property type="entry name" value="CYTOKININ HYDROXYLASE"/>
    <property type="match status" value="1"/>
</dbReference>
<evidence type="ECO:0000256" key="5">
    <source>
        <dbReference type="ARBA" id="ARBA00022723"/>
    </source>
</evidence>
<keyword evidence="7" id="KW-0560">Oxidoreductase</keyword>
<gene>
    <name evidence="13" type="ORF">OLC1_LOCUS18280</name>
</gene>